<dbReference type="HOGENOM" id="CLU_2392972_0_0_2"/>
<feature type="transmembrane region" description="Helical" evidence="1">
    <location>
        <begin position="60"/>
        <end position="77"/>
    </location>
</feature>
<organism evidence="2 3">
    <name type="scientific">Haloterrigena turkmenica (strain ATCC 51198 / DSM 5511 / JCM 9101 / NCIMB 13204 / VKM B-1734 / 4k)</name>
    <name type="common">Halococcus turkmenicus</name>
    <dbReference type="NCBI Taxonomy" id="543526"/>
    <lineage>
        <taxon>Archaea</taxon>
        <taxon>Methanobacteriati</taxon>
        <taxon>Methanobacteriota</taxon>
        <taxon>Stenosarchaea group</taxon>
        <taxon>Halobacteria</taxon>
        <taxon>Halobacteriales</taxon>
        <taxon>Natrialbaceae</taxon>
        <taxon>Haloterrigena</taxon>
    </lineage>
</organism>
<dbReference type="STRING" id="543526.Htur_2335"/>
<accession>D2RUP3</accession>
<feature type="transmembrane region" description="Helical" evidence="1">
    <location>
        <begin position="83"/>
        <end position="101"/>
    </location>
</feature>
<evidence type="ECO:0000313" key="2">
    <source>
        <dbReference type="EMBL" id="ADB61215.1"/>
    </source>
</evidence>
<dbReference type="AlphaFoldDB" id="D2RUP3"/>
<dbReference type="Proteomes" id="UP000001903">
    <property type="component" value="Chromosome"/>
</dbReference>
<evidence type="ECO:0000313" key="3">
    <source>
        <dbReference type="Proteomes" id="UP000001903"/>
    </source>
</evidence>
<name>D2RUP3_HALTV</name>
<proteinExistence type="predicted"/>
<keyword evidence="1" id="KW-0472">Membrane</keyword>
<sequence>MSSIPIAIYAQTGIPVYMSGDTTRRNSQSGGLENIREASDAVEKSTAAVTVEKVWERWRTAGAIVVLAVTSVLLYRIDGYLSIDSQVFGGITLLMLIYFLATLRSDVSME</sequence>
<keyword evidence="3" id="KW-1185">Reference proteome</keyword>
<protein>
    <submittedName>
        <fullName evidence="2">Uncharacterized protein</fullName>
    </submittedName>
</protein>
<evidence type="ECO:0000256" key="1">
    <source>
        <dbReference type="SAM" id="Phobius"/>
    </source>
</evidence>
<keyword evidence="1" id="KW-1133">Transmembrane helix</keyword>
<keyword evidence="1" id="KW-0812">Transmembrane</keyword>
<reference evidence="2 3" key="1">
    <citation type="journal article" date="2010" name="Stand. Genomic Sci.">
        <title>Complete genome sequence of Haloterrigena turkmenica type strain (4k).</title>
        <authorList>
            <person name="Saunders E."/>
            <person name="Tindall B.J."/>
            <person name="Fahnrich R."/>
            <person name="Lapidus A."/>
            <person name="Copeland A."/>
            <person name="Del Rio T.G."/>
            <person name="Lucas S."/>
            <person name="Chen F."/>
            <person name="Tice H."/>
            <person name="Cheng J.F."/>
            <person name="Han C."/>
            <person name="Detter J.C."/>
            <person name="Bruce D."/>
            <person name="Goodwin L."/>
            <person name="Chain P."/>
            <person name="Pitluck S."/>
            <person name="Pati A."/>
            <person name="Ivanova N."/>
            <person name="Mavromatis K."/>
            <person name="Chen A."/>
            <person name="Palaniappan K."/>
            <person name="Land M."/>
            <person name="Hauser L."/>
            <person name="Chang Y.J."/>
            <person name="Jeffries C.D."/>
            <person name="Brettin T."/>
            <person name="Rohde M."/>
            <person name="Goker M."/>
            <person name="Bristow J."/>
            <person name="Eisen J.A."/>
            <person name="Markowitz V."/>
            <person name="Hugenholtz P."/>
            <person name="Klenk H.P."/>
            <person name="Kyrpides N.C."/>
        </authorList>
    </citation>
    <scope>NUCLEOTIDE SEQUENCE [LARGE SCALE GENOMIC DNA]</scope>
    <source>
        <strain evidence="3">ATCC 51198 / DSM 5511 / JCM 9101 / NCIMB 13204 / VKM B-1734 / 4k</strain>
    </source>
</reference>
<gene>
    <name evidence="2" type="ordered locus">Htur_2335</name>
</gene>
<dbReference type="KEGG" id="htu:Htur_2335"/>
<dbReference type="EMBL" id="CP001860">
    <property type="protein sequence ID" value="ADB61215.1"/>
    <property type="molecule type" value="Genomic_DNA"/>
</dbReference>
<dbReference type="eggNOG" id="arCOG13322">
    <property type="taxonomic scope" value="Archaea"/>
</dbReference>